<dbReference type="InterPro" id="IPR036397">
    <property type="entry name" value="RNaseH_sf"/>
</dbReference>
<comment type="caution">
    <text evidence="2">The sequence shown here is derived from an EMBL/GenBank/DDBJ whole genome shotgun (WGS) entry which is preliminary data.</text>
</comment>
<dbReference type="GO" id="GO:0008408">
    <property type="term" value="F:3'-5' exonuclease activity"/>
    <property type="evidence" value="ECO:0007669"/>
    <property type="project" value="InterPro"/>
</dbReference>
<dbReference type="AlphaFoldDB" id="A0A9W4I5Q2"/>
<dbReference type="Gene3D" id="3.30.420.10">
    <property type="entry name" value="Ribonuclease H-like superfamily/Ribonuclease H"/>
    <property type="match status" value="1"/>
</dbReference>
<dbReference type="Proteomes" id="UP001152649">
    <property type="component" value="Unassembled WGS sequence"/>
</dbReference>
<name>A0A9W4I5Q2_9EURO</name>
<dbReference type="PANTHER" id="PTHR43040">
    <property type="entry name" value="RIBONUCLEASE D"/>
    <property type="match status" value="1"/>
</dbReference>
<dbReference type="InterPro" id="IPR012337">
    <property type="entry name" value="RNaseH-like_sf"/>
</dbReference>
<gene>
    <name evidence="2" type="ORF">PSALAMII_LOCUS122</name>
</gene>
<dbReference type="GO" id="GO:0006139">
    <property type="term" value="P:nucleobase-containing compound metabolic process"/>
    <property type="evidence" value="ECO:0007669"/>
    <property type="project" value="InterPro"/>
</dbReference>
<dbReference type="SUPFAM" id="SSF53098">
    <property type="entry name" value="Ribonuclease H-like"/>
    <property type="match status" value="1"/>
</dbReference>
<evidence type="ECO:0000313" key="3">
    <source>
        <dbReference type="Proteomes" id="UP001152649"/>
    </source>
</evidence>
<dbReference type="InterPro" id="IPR002562">
    <property type="entry name" value="3'-5'_exonuclease_dom"/>
</dbReference>
<sequence>MSVSKTPSAMPLESESSGGHAVVEVMQSSSLLASLTNLTLEDDKAPHFVDTESKIATLVGRLQGLPTKPPSLYIDLEGVNLSRHGSISIIQIYVLPFEETYLVDIHSLQEKAFSQTASDKSQTLLGILESPDTPKVFFDVRNDSDALFSHFNVKLAGVIDLQLMELATRYFPRKYVNGLGKCIERDARLTTYETRLWKASKEKGLKLFAPERGGSYDVFNVRPLSEDIKEYCVQDVQYLPRLWVQYHRKISPSWARKVITESTNRVKLSQTATYDGSGKWKALAPLGWQYM</sequence>
<organism evidence="2 3">
    <name type="scientific">Penicillium salamii</name>
    <dbReference type="NCBI Taxonomy" id="1612424"/>
    <lineage>
        <taxon>Eukaryota</taxon>
        <taxon>Fungi</taxon>
        <taxon>Dikarya</taxon>
        <taxon>Ascomycota</taxon>
        <taxon>Pezizomycotina</taxon>
        <taxon>Eurotiomycetes</taxon>
        <taxon>Eurotiomycetidae</taxon>
        <taxon>Eurotiales</taxon>
        <taxon>Aspergillaceae</taxon>
        <taxon>Penicillium</taxon>
    </lineage>
</organism>
<dbReference type="PANTHER" id="PTHR43040:SF1">
    <property type="entry name" value="RIBONUCLEASE D"/>
    <property type="match status" value="1"/>
</dbReference>
<dbReference type="Pfam" id="PF01612">
    <property type="entry name" value="DNA_pol_A_exo1"/>
    <property type="match status" value="1"/>
</dbReference>
<reference evidence="2" key="1">
    <citation type="submission" date="2021-07" db="EMBL/GenBank/DDBJ databases">
        <authorList>
            <person name="Branca A.L. A."/>
        </authorList>
    </citation>
    <scope>NUCLEOTIDE SEQUENCE</scope>
</reference>
<keyword evidence="3" id="KW-1185">Reference proteome</keyword>
<feature type="domain" description="3'-5' exonuclease" evidence="1">
    <location>
        <begin position="46"/>
        <end position="251"/>
    </location>
</feature>
<dbReference type="GO" id="GO:0003676">
    <property type="term" value="F:nucleic acid binding"/>
    <property type="evidence" value="ECO:0007669"/>
    <property type="project" value="InterPro"/>
</dbReference>
<proteinExistence type="predicted"/>
<evidence type="ECO:0000313" key="2">
    <source>
        <dbReference type="EMBL" id="CAG8224121.1"/>
    </source>
</evidence>
<evidence type="ECO:0000259" key="1">
    <source>
        <dbReference type="SMART" id="SM00474"/>
    </source>
</evidence>
<accession>A0A9W4I5Q2</accession>
<dbReference type="EMBL" id="CAJVPG010000010">
    <property type="protein sequence ID" value="CAG8224121.1"/>
    <property type="molecule type" value="Genomic_DNA"/>
</dbReference>
<dbReference type="OrthoDB" id="6339427at2759"/>
<protein>
    <recommendedName>
        <fullName evidence="1">3'-5' exonuclease domain-containing protein</fullName>
    </recommendedName>
</protein>
<dbReference type="SMART" id="SM00474">
    <property type="entry name" value="35EXOc"/>
    <property type="match status" value="1"/>
</dbReference>